<dbReference type="GO" id="GO:0016616">
    <property type="term" value="F:oxidoreductase activity, acting on the CH-OH group of donors, NAD or NADP as acceptor"/>
    <property type="evidence" value="ECO:0007669"/>
    <property type="project" value="InterPro"/>
</dbReference>
<evidence type="ECO:0000313" key="5">
    <source>
        <dbReference type="EMBL" id="KAH7305201.1"/>
    </source>
</evidence>
<dbReference type="GO" id="GO:0070403">
    <property type="term" value="F:NAD+ binding"/>
    <property type="evidence" value="ECO:0007669"/>
    <property type="project" value="InterPro"/>
</dbReference>
<dbReference type="InterPro" id="IPR006176">
    <property type="entry name" value="3-OHacyl-CoA_DH_NAD-bd"/>
</dbReference>
<dbReference type="InterPro" id="IPR008927">
    <property type="entry name" value="6-PGluconate_DH-like_C_sf"/>
</dbReference>
<keyword evidence="2" id="KW-0539">Nucleus</keyword>
<dbReference type="SUPFAM" id="SSF51735">
    <property type="entry name" value="NAD(P)-binding Rossmann-fold domains"/>
    <property type="match status" value="1"/>
</dbReference>
<dbReference type="InterPro" id="IPR013328">
    <property type="entry name" value="6PGD_dom2"/>
</dbReference>
<evidence type="ECO:0000259" key="4">
    <source>
        <dbReference type="PROSITE" id="PS50048"/>
    </source>
</evidence>
<comment type="caution">
    <text evidence="5">The sequence shown here is derived from an EMBL/GenBank/DDBJ whole genome shotgun (WGS) entry which is preliminary data.</text>
</comment>
<name>A0A8K0SE89_9HYPO</name>
<dbReference type="InterPro" id="IPR036291">
    <property type="entry name" value="NAD(P)-bd_dom_sf"/>
</dbReference>
<feature type="compositionally biased region" description="Basic and acidic residues" evidence="3">
    <location>
        <begin position="132"/>
        <end position="143"/>
    </location>
</feature>
<dbReference type="Gene3D" id="4.10.240.10">
    <property type="entry name" value="Zn(2)-C6 fungal-type DNA-binding domain"/>
    <property type="match status" value="1"/>
</dbReference>
<dbReference type="AlphaFoldDB" id="A0A8K0SE89"/>
<proteinExistence type="predicted"/>
<dbReference type="InterPro" id="IPR036864">
    <property type="entry name" value="Zn2-C6_fun-type_DNA-bd_sf"/>
</dbReference>
<dbReference type="Proteomes" id="UP000813444">
    <property type="component" value="Unassembled WGS sequence"/>
</dbReference>
<accession>A0A8K0SE89</accession>
<dbReference type="Gene3D" id="1.10.1040.10">
    <property type="entry name" value="N-(1-d-carboxylethyl)-l-norvaline Dehydrogenase, domain 2"/>
    <property type="match status" value="1"/>
</dbReference>
<dbReference type="GO" id="GO:0000981">
    <property type="term" value="F:DNA-binding transcription factor activity, RNA polymerase II-specific"/>
    <property type="evidence" value="ECO:0007669"/>
    <property type="project" value="InterPro"/>
</dbReference>
<dbReference type="InterPro" id="IPR001138">
    <property type="entry name" value="Zn2Cys6_DnaBD"/>
</dbReference>
<dbReference type="PANTHER" id="PTHR48075">
    <property type="entry name" value="3-HYDROXYACYL-COA DEHYDROGENASE FAMILY PROTEIN"/>
    <property type="match status" value="1"/>
</dbReference>
<feature type="compositionally biased region" description="Polar residues" evidence="3">
    <location>
        <begin position="102"/>
        <end position="128"/>
    </location>
</feature>
<gene>
    <name evidence="5" type="ORF">B0I35DRAFT_400396</name>
</gene>
<evidence type="ECO:0000313" key="6">
    <source>
        <dbReference type="Proteomes" id="UP000813444"/>
    </source>
</evidence>
<dbReference type="PANTHER" id="PTHR48075:SF3">
    <property type="entry name" value="3-HYDROXYACYL-COA DEHYDROGENASE"/>
    <property type="match status" value="1"/>
</dbReference>
<dbReference type="SUPFAM" id="SSF57701">
    <property type="entry name" value="Zn2/Cys6 DNA-binding domain"/>
    <property type="match status" value="1"/>
</dbReference>
<dbReference type="GO" id="GO:0006631">
    <property type="term" value="P:fatty acid metabolic process"/>
    <property type="evidence" value="ECO:0007669"/>
    <property type="project" value="InterPro"/>
</dbReference>
<dbReference type="Gene3D" id="3.40.50.720">
    <property type="entry name" value="NAD(P)-binding Rossmann-like Domain"/>
    <property type="match status" value="1"/>
</dbReference>
<evidence type="ECO:0000256" key="1">
    <source>
        <dbReference type="ARBA" id="ARBA00023002"/>
    </source>
</evidence>
<keyword evidence="6" id="KW-1185">Reference proteome</keyword>
<dbReference type="OrthoDB" id="5958943at2759"/>
<dbReference type="InterPro" id="IPR006108">
    <property type="entry name" value="3HC_DH_C"/>
</dbReference>
<dbReference type="EMBL" id="JAGPNK010000019">
    <property type="protein sequence ID" value="KAH7305201.1"/>
    <property type="molecule type" value="Genomic_DNA"/>
</dbReference>
<evidence type="ECO:0000256" key="3">
    <source>
        <dbReference type="SAM" id="MobiDB-lite"/>
    </source>
</evidence>
<dbReference type="GO" id="GO:0008270">
    <property type="term" value="F:zinc ion binding"/>
    <property type="evidence" value="ECO:0007669"/>
    <property type="project" value="InterPro"/>
</dbReference>
<dbReference type="Pfam" id="PF00725">
    <property type="entry name" value="3HCDH"/>
    <property type="match status" value="1"/>
</dbReference>
<evidence type="ECO:0000256" key="2">
    <source>
        <dbReference type="ARBA" id="ARBA00023242"/>
    </source>
</evidence>
<sequence>MPAPAVLRRTQFSSCDDCRRSRVACDASAAGAADGQLGRCSRCKDRNRTCSFEWLQSVKRGTPRRSRRPKATRPPLDGGSCPSPGDSVNLDTARVTHRDHANISSDQESLTNVTVSTEPSPVHQSTESPARPPDHIVHKPDPLSGSDREWLQTIYLEGFEAVFGSWLGRYSCPFLFGQDEAVDKYVSISETCRQLDNWIENSDVSDKDTSQELEAQVQRSQAIEESLCNTIATFSIRWLPIASSKGSMDTDHSTIVQSMWRNTRRDMLRIINRASYRSMLALLLFALTPIPIGIPEEEESDGISGQSCVHAALQHVQALRARQRNLQFSGSKVSPSNPINSTPESMSTAGFIIGESIAYWAALTFDTSASLTLNSRPFLCSGLLGFGSELPWRLVRTTSRLFVETVQQWHQTGREITDERANQIIAAAATWKLLGWKLTANFKEALGDGHDESEIHKAFVMVLESIKEFDTIYRSPLEECQRKIQFLGQKTRLRWFSLMLHYHLSILMLVDAIEVTGRHDLLQDLADVSTRAENTVMNTLAFGLFTDITVAQPAGASNPGPSTTRQTSGCRVPIISIDPYPHHIVAGVQLVRKSIDRDVQTGKIAEETYHDLLSTLERVLQHLPQTSKSVQAARSKFRSTIPSNASLIRNSPFTAICIVGAGTQGRRLAFMWSSAGTDVHLIDGQPSQLRDSLHAIDLFRNKSHQKNPRWGRVSTKPPGDLATALRDSWLALECVPERLSLKRDIIMNLDSLAGDDTIIASNSSSYTCTEILKSIKLRNQRRFLSAHSYWPPETPQLEVMGHDSTDPACIEAVMEQSRLHGFSPFHVKASSMGYIYNRIWAAIKREALLTASEGVAAPEEIDNIFRGVLNTPRGPFELMDIVGLDVVMDIEENYAKARNNISGEPREFLRGYLVRGHLGVKSGKGFYNYAPE</sequence>
<dbReference type="PROSITE" id="PS50048">
    <property type="entry name" value="ZN2_CY6_FUNGAL_2"/>
    <property type="match status" value="1"/>
</dbReference>
<keyword evidence="1" id="KW-0560">Oxidoreductase</keyword>
<feature type="domain" description="Zn(2)-C6 fungal-type" evidence="4">
    <location>
        <begin position="14"/>
        <end position="52"/>
    </location>
</feature>
<protein>
    <recommendedName>
        <fullName evidence="4">Zn(2)-C6 fungal-type domain-containing protein</fullName>
    </recommendedName>
</protein>
<dbReference type="Pfam" id="PF02737">
    <property type="entry name" value="3HCDH_N"/>
    <property type="match status" value="1"/>
</dbReference>
<dbReference type="SUPFAM" id="SSF48179">
    <property type="entry name" value="6-phosphogluconate dehydrogenase C-terminal domain-like"/>
    <property type="match status" value="1"/>
</dbReference>
<feature type="region of interest" description="Disordered" evidence="3">
    <location>
        <begin position="59"/>
        <end position="143"/>
    </location>
</feature>
<feature type="compositionally biased region" description="Basic residues" evidence="3">
    <location>
        <begin position="61"/>
        <end position="71"/>
    </location>
</feature>
<reference evidence="5" key="1">
    <citation type="journal article" date="2021" name="Nat. Commun.">
        <title>Genetic determinants of endophytism in the Arabidopsis root mycobiome.</title>
        <authorList>
            <person name="Mesny F."/>
            <person name="Miyauchi S."/>
            <person name="Thiergart T."/>
            <person name="Pickel B."/>
            <person name="Atanasova L."/>
            <person name="Karlsson M."/>
            <person name="Huettel B."/>
            <person name="Barry K.W."/>
            <person name="Haridas S."/>
            <person name="Chen C."/>
            <person name="Bauer D."/>
            <person name="Andreopoulos W."/>
            <person name="Pangilinan J."/>
            <person name="LaButti K."/>
            <person name="Riley R."/>
            <person name="Lipzen A."/>
            <person name="Clum A."/>
            <person name="Drula E."/>
            <person name="Henrissat B."/>
            <person name="Kohler A."/>
            <person name="Grigoriev I.V."/>
            <person name="Martin F.M."/>
            <person name="Hacquard S."/>
        </authorList>
    </citation>
    <scope>NUCLEOTIDE SEQUENCE</scope>
    <source>
        <strain evidence="5">MPI-CAGE-CH-0235</strain>
    </source>
</reference>
<organism evidence="5 6">
    <name type="scientific">Stachybotrys elegans</name>
    <dbReference type="NCBI Taxonomy" id="80388"/>
    <lineage>
        <taxon>Eukaryota</taxon>
        <taxon>Fungi</taxon>
        <taxon>Dikarya</taxon>
        <taxon>Ascomycota</taxon>
        <taxon>Pezizomycotina</taxon>
        <taxon>Sordariomycetes</taxon>
        <taxon>Hypocreomycetidae</taxon>
        <taxon>Hypocreales</taxon>
        <taxon>Stachybotryaceae</taxon>
        <taxon>Stachybotrys</taxon>
    </lineage>
</organism>